<organism evidence="2 3">
    <name type="scientific">Ureibacillus xyleni</name>
    <dbReference type="NCBI Taxonomy" id="614648"/>
    <lineage>
        <taxon>Bacteria</taxon>
        <taxon>Bacillati</taxon>
        <taxon>Bacillota</taxon>
        <taxon>Bacilli</taxon>
        <taxon>Bacillales</taxon>
        <taxon>Caryophanaceae</taxon>
        <taxon>Ureibacillus</taxon>
    </lineage>
</organism>
<sequence>MRKIKSLLLSSILLLGLVMIIPTNVTQASPGNPTDGFYVDNKLVKSYAELGKMQKREVKIFLKSSLRSTKPTYVVVAGSVYKFVDVALYTPGKPLPSQTVADYELKNGKLNDTVESTEFEVIGIE</sequence>
<protein>
    <submittedName>
        <fullName evidence="2">Uncharacterized protein</fullName>
    </submittedName>
</protein>
<keyword evidence="3" id="KW-1185">Reference proteome</keyword>
<dbReference type="RefSeq" id="WP_097071776.1">
    <property type="nucleotide sequence ID" value="NZ_OBMQ01000001.1"/>
</dbReference>
<keyword evidence="1" id="KW-0732">Signal</keyword>
<gene>
    <name evidence="2" type="ORF">SAMN05880501_101192</name>
</gene>
<dbReference type="Proteomes" id="UP000219636">
    <property type="component" value="Unassembled WGS sequence"/>
</dbReference>
<accession>A0A285R976</accession>
<evidence type="ECO:0000256" key="1">
    <source>
        <dbReference type="SAM" id="SignalP"/>
    </source>
</evidence>
<evidence type="ECO:0000313" key="2">
    <source>
        <dbReference type="EMBL" id="SOB90653.1"/>
    </source>
</evidence>
<reference evidence="3" key="1">
    <citation type="submission" date="2017-08" db="EMBL/GenBank/DDBJ databases">
        <authorList>
            <person name="Varghese N."/>
            <person name="Submissions S."/>
        </authorList>
    </citation>
    <scope>NUCLEOTIDE SEQUENCE [LARGE SCALE GENOMIC DNA]</scope>
    <source>
        <strain evidence="3">JC22</strain>
    </source>
</reference>
<name>A0A285R976_9BACL</name>
<dbReference type="EMBL" id="OBMQ01000001">
    <property type="protein sequence ID" value="SOB90653.1"/>
    <property type="molecule type" value="Genomic_DNA"/>
</dbReference>
<feature type="signal peptide" evidence="1">
    <location>
        <begin position="1"/>
        <end position="28"/>
    </location>
</feature>
<feature type="chain" id="PRO_5013058023" evidence="1">
    <location>
        <begin position="29"/>
        <end position="125"/>
    </location>
</feature>
<dbReference type="AlphaFoldDB" id="A0A285R976"/>
<proteinExistence type="predicted"/>
<evidence type="ECO:0000313" key="3">
    <source>
        <dbReference type="Proteomes" id="UP000219636"/>
    </source>
</evidence>